<comment type="caution">
    <text evidence="4">The sequence shown here is derived from an EMBL/GenBank/DDBJ whole genome shotgun (WGS) entry which is preliminary data.</text>
</comment>
<reference evidence="5" key="1">
    <citation type="journal article" date="2019" name="Int. J. Syst. Evol. Microbiol.">
        <title>The Global Catalogue of Microorganisms (GCM) 10K type strain sequencing project: providing services to taxonomists for standard genome sequencing and annotation.</title>
        <authorList>
            <consortium name="The Broad Institute Genomics Platform"/>
            <consortium name="The Broad Institute Genome Sequencing Center for Infectious Disease"/>
            <person name="Wu L."/>
            <person name="Ma J."/>
        </authorList>
    </citation>
    <scope>NUCLEOTIDE SEQUENCE [LARGE SCALE GENOMIC DNA]</scope>
    <source>
        <strain evidence="5">CCUG 56401</strain>
    </source>
</reference>
<dbReference type="Gene3D" id="3.40.50.720">
    <property type="entry name" value="NAD(P)-binding Rossmann-like Domain"/>
    <property type="match status" value="1"/>
</dbReference>
<sequence length="584" mass="63485">MTRSPLDAEQRYVYTGDDLRLAVREHGDPAAPTVLAVHGYPDDHTVWDGVVEALADRFHLVTYDVRGAGDSDRPRRRARYRLDQLADDLERVADAVSPGRAVHLLAHDWGSIQAWHAVTDPRRSARFASFTSISGPCLDHAGAWMRAKWRHPTPRALRQVLTQLLFSGYIGFFQLPLLPELCWYTGLLPRLIGAVERFDARAAAKPTRPRRSDGVRGLALYRANMMTRLGRPRPRGTDIPVQVIAPAGDPFVSTPLQTQIGSWVANLRVRRVPGGHWLPRTRPEVVARCTAELVEHVETGTEPHSLSRTRVRPGRRPYQDQLVVVTGAGSGIGRATALAFAGLGAHVVAADVDEAAAEDTAEMVRRTGAGAAPYRVDVADAAAMGGFAEDVRERFGVPDVVVNNAGVGLAGSFVDTGLADWERLIDVNLWGVIHGCRLFARQMIDRGEGGRIVNVASAAAYLPSRVLPAYSTTKSAVLTLSECLRAELAAEGIRVTAVCPGLVDTPITSTTRFVGVDARRQDQLRAAAARLYRRRHFTPERAAQEILGALARDAAIAPITAEARAGLVLSRLTPGLLRAAARLR</sequence>
<protein>
    <submittedName>
        <fullName evidence="4">SDR family oxidoreductase</fullName>
    </submittedName>
</protein>
<dbReference type="Pfam" id="PF00106">
    <property type="entry name" value="adh_short"/>
    <property type="match status" value="1"/>
</dbReference>
<comment type="similarity">
    <text evidence="1">Belongs to the short-chain dehydrogenases/reductases (SDR) family.</text>
</comment>
<dbReference type="InterPro" id="IPR002347">
    <property type="entry name" value="SDR_fam"/>
</dbReference>
<proteinExistence type="inferred from homology"/>
<dbReference type="InterPro" id="IPR036291">
    <property type="entry name" value="NAD(P)-bd_dom_sf"/>
</dbReference>
<dbReference type="SUPFAM" id="SSF51735">
    <property type="entry name" value="NAD(P)-binding Rossmann-fold domains"/>
    <property type="match status" value="1"/>
</dbReference>
<dbReference type="InterPro" id="IPR029058">
    <property type="entry name" value="AB_hydrolase_fold"/>
</dbReference>
<organism evidence="4 5">
    <name type="scientific">Saccharopolyspora rosea</name>
    <dbReference type="NCBI Taxonomy" id="524884"/>
    <lineage>
        <taxon>Bacteria</taxon>
        <taxon>Bacillati</taxon>
        <taxon>Actinomycetota</taxon>
        <taxon>Actinomycetes</taxon>
        <taxon>Pseudonocardiales</taxon>
        <taxon>Pseudonocardiaceae</taxon>
        <taxon>Saccharopolyspora</taxon>
    </lineage>
</organism>
<keyword evidence="5" id="KW-1185">Reference proteome</keyword>
<keyword evidence="2" id="KW-0560">Oxidoreductase</keyword>
<dbReference type="Proteomes" id="UP001597018">
    <property type="component" value="Unassembled WGS sequence"/>
</dbReference>
<evidence type="ECO:0000256" key="1">
    <source>
        <dbReference type="ARBA" id="ARBA00006484"/>
    </source>
</evidence>
<dbReference type="PROSITE" id="PS00061">
    <property type="entry name" value="ADH_SHORT"/>
    <property type="match status" value="1"/>
</dbReference>
<dbReference type="NCBIfam" id="NF004514">
    <property type="entry name" value="PRK05855.1"/>
    <property type="match status" value="1"/>
</dbReference>
<dbReference type="PANTHER" id="PTHR43391:SF12">
    <property type="entry name" value="OXIDOREDUCTASE EPHD-RELATED"/>
    <property type="match status" value="1"/>
</dbReference>
<dbReference type="EMBL" id="JBHTIW010000014">
    <property type="protein sequence ID" value="MFD0921672.1"/>
    <property type="molecule type" value="Genomic_DNA"/>
</dbReference>
<gene>
    <name evidence="4" type="ORF">ACFQ16_18150</name>
</gene>
<dbReference type="Gene3D" id="3.40.50.1820">
    <property type="entry name" value="alpha/beta hydrolase"/>
    <property type="match status" value="1"/>
</dbReference>
<dbReference type="PANTHER" id="PTHR43391">
    <property type="entry name" value="RETINOL DEHYDROGENASE-RELATED"/>
    <property type="match status" value="1"/>
</dbReference>
<evidence type="ECO:0000313" key="5">
    <source>
        <dbReference type="Proteomes" id="UP001597018"/>
    </source>
</evidence>
<evidence type="ECO:0000256" key="2">
    <source>
        <dbReference type="ARBA" id="ARBA00023002"/>
    </source>
</evidence>
<dbReference type="SUPFAM" id="SSF53474">
    <property type="entry name" value="alpha/beta-Hydrolases"/>
    <property type="match status" value="1"/>
</dbReference>
<name>A0ABW3FZ53_9PSEU</name>
<dbReference type="InterPro" id="IPR020904">
    <property type="entry name" value="Sc_DH/Rdtase_CS"/>
</dbReference>
<accession>A0ABW3FZ53</accession>
<dbReference type="Pfam" id="PF00561">
    <property type="entry name" value="Abhydrolase_1"/>
    <property type="match status" value="1"/>
</dbReference>
<dbReference type="RefSeq" id="WP_345600373.1">
    <property type="nucleotide sequence ID" value="NZ_BAABLT010000006.1"/>
</dbReference>
<dbReference type="CDD" id="cd05233">
    <property type="entry name" value="SDR_c"/>
    <property type="match status" value="1"/>
</dbReference>
<dbReference type="PRINTS" id="PR00081">
    <property type="entry name" value="GDHRDH"/>
</dbReference>
<evidence type="ECO:0000313" key="4">
    <source>
        <dbReference type="EMBL" id="MFD0921672.1"/>
    </source>
</evidence>
<dbReference type="InterPro" id="IPR000073">
    <property type="entry name" value="AB_hydrolase_1"/>
</dbReference>
<dbReference type="PRINTS" id="PR00080">
    <property type="entry name" value="SDRFAMILY"/>
</dbReference>
<evidence type="ECO:0000259" key="3">
    <source>
        <dbReference type="Pfam" id="PF00561"/>
    </source>
</evidence>
<feature type="domain" description="AB hydrolase-1" evidence="3">
    <location>
        <begin position="32"/>
        <end position="278"/>
    </location>
</feature>